<gene>
    <name evidence="1" type="ORF">ACFQ03_13445</name>
</gene>
<sequence>MKKLAGLFVITALVFNLSTVSPNSDDYCMGFFSECPLPPCDSFWHCP</sequence>
<name>A0ABW3DAD6_9BACL</name>
<keyword evidence="2" id="KW-1185">Reference proteome</keyword>
<dbReference type="Proteomes" id="UP001597120">
    <property type="component" value="Unassembled WGS sequence"/>
</dbReference>
<dbReference type="RefSeq" id="WP_186328137.1">
    <property type="nucleotide sequence ID" value="NZ_JBHTIU010000039.1"/>
</dbReference>
<reference evidence="2" key="1">
    <citation type="journal article" date="2019" name="Int. J. Syst. Evol. Microbiol.">
        <title>The Global Catalogue of Microorganisms (GCM) 10K type strain sequencing project: providing services to taxonomists for standard genome sequencing and annotation.</title>
        <authorList>
            <consortium name="The Broad Institute Genomics Platform"/>
            <consortium name="The Broad Institute Genome Sequencing Center for Infectious Disease"/>
            <person name="Wu L."/>
            <person name="Ma J."/>
        </authorList>
    </citation>
    <scope>NUCLEOTIDE SEQUENCE [LARGE SCALE GENOMIC DNA]</scope>
    <source>
        <strain evidence="2">CCUG 57263</strain>
    </source>
</reference>
<accession>A0ABW3DAD6</accession>
<protein>
    <submittedName>
        <fullName evidence="1">Uncharacterized protein</fullName>
    </submittedName>
</protein>
<evidence type="ECO:0000313" key="1">
    <source>
        <dbReference type="EMBL" id="MFD0870160.1"/>
    </source>
</evidence>
<dbReference type="EMBL" id="JBHTIU010000039">
    <property type="protein sequence ID" value="MFD0870160.1"/>
    <property type="molecule type" value="Genomic_DNA"/>
</dbReference>
<organism evidence="1 2">
    <name type="scientific">Paenibacillus residui</name>
    <dbReference type="NCBI Taxonomy" id="629724"/>
    <lineage>
        <taxon>Bacteria</taxon>
        <taxon>Bacillati</taxon>
        <taxon>Bacillota</taxon>
        <taxon>Bacilli</taxon>
        <taxon>Bacillales</taxon>
        <taxon>Paenibacillaceae</taxon>
        <taxon>Paenibacillus</taxon>
    </lineage>
</organism>
<evidence type="ECO:0000313" key="2">
    <source>
        <dbReference type="Proteomes" id="UP001597120"/>
    </source>
</evidence>
<comment type="caution">
    <text evidence="1">The sequence shown here is derived from an EMBL/GenBank/DDBJ whole genome shotgun (WGS) entry which is preliminary data.</text>
</comment>
<proteinExistence type="predicted"/>